<keyword evidence="3" id="KW-0862">Zinc</keyword>
<evidence type="ECO:0000256" key="2">
    <source>
        <dbReference type="ARBA" id="ARBA00022771"/>
    </source>
</evidence>
<dbReference type="RefSeq" id="XP_033591904.1">
    <property type="nucleotide sequence ID" value="XM_033729112.1"/>
</dbReference>
<proteinExistence type="predicted"/>
<dbReference type="Proteomes" id="UP000799767">
    <property type="component" value="Unassembled WGS sequence"/>
</dbReference>
<dbReference type="OrthoDB" id="2849579at2759"/>
<dbReference type="GeneID" id="54470114"/>
<dbReference type="AlphaFoldDB" id="A0A6A6PZ94"/>
<sequence length="294" mass="32300">MSGPQIPPKESSQQVNQQLIQSVQRALLDTRNLIRDTPPQGLFPSLLHRVSTVCDHGVAELQRLSDRLDILGQVSCLVGHQPGPREPVRTPCLHWHCEQCLVDWLDARPRLSCPLCGLEMSSKDDLRYLEDAVEGLERRRHGQLVEIDPIPLAPPLGPPPFVPRRAPPSIKSPVELPAEVPAELPADPIAEELVQPLQRVPARANNRAQSAPGAASSGSQSPAQYDPLQSPLPAPQPKRPLPWDVIKEWTTANDTCSIDPQMLSLSPRADSASVRAGKRKAGPHDNWKDTEGKR</sequence>
<dbReference type="SUPFAM" id="SSF57850">
    <property type="entry name" value="RING/U-box"/>
    <property type="match status" value="1"/>
</dbReference>
<dbReference type="EMBL" id="MU001633">
    <property type="protein sequence ID" value="KAF2485335.1"/>
    <property type="molecule type" value="Genomic_DNA"/>
</dbReference>
<dbReference type="GO" id="GO:0008270">
    <property type="term" value="F:zinc ion binding"/>
    <property type="evidence" value="ECO:0007669"/>
    <property type="project" value="UniProtKB-KW"/>
</dbReference>
<evidence type="ECO:0000313" key="6">
    <source>
        <dbReference type="EMBL" id="KAF2485335.1"/>
    </source>
</evidence>
<keyword evidence="2" id="KW-0863">Zinc-finger</keyword>
<dbReference type="InterPro" id="IPR013083">
    <property type="entry name" value="Znf_RING/FYVE/PHD"/>
</dbReference>
<feature type="region of interest" description="Disordered" evidence="4">
    <location>
        <begin position="203"/>
        <end position="294"/>
    </location>
</feature>
<evidence type="ECO:0000313" key="7">
    <source>
        <dbReference type="Proteomes" id="UP000799767"/>
    </source>
</evidence>
<keyword evidence="1" id="KW-0479">Metal-binding</keyword>
<protein>
    <recommendedName>
        <fullName evidence="5">Zinc finger C3HC4 RING-type domain-containing protein</fullName>
    </recommendedName>
</protein>
<reference evidence="6" key="1">
    <citation type="journal article" date="2020" name="Stud. Mycol.">
        <title>101 Dothideomycetes genomes: a test case for predicting lifestyles and emergence of pathogens.</title>
        <authorList>
            <person name="Haridas S."/>
            <person name="Albert R."/>
            <person name="Binder M."/>
            <person name="Bloem J."/>
            <person name="Labutti K."/>
            <person name="Salamov A."/>
            <person name="Andreopoulos B."/>
            <person name="Baker S."/>
            <person name="Barry K."/>
            <person name="Bills G."/>
            <person name="Bluhm B."/>
            <person name="Cannon C."/>
            <person name="Castanera R."/>
            <person name="Culley D."/>
            <person name="Daum C."/>
            <person name="Ezra D."/>
            <person name="Gonzalez J."/>
            <person name="Henrissat B."/>
            <person name="Kuo A."/>
            <person name="Liang C."/>
            <person name="Lipzen A."/>
            <person name="Lutzoni F."/>
            <person name="Magnuson J."/>
            <person name="Mondo S."/>
            <person name="Nolan M."/>
            <person name="Ohm R."/>
            <person name="Pangilinan J."/>
            <person name="Park H.-J."/>
            <person name="Ramirez L."/>
            <person name="Alfaro M."/>
            <person name="Sun H."/>
            <person name="Tritt A."/>
            <person name="Yoshinaga Y."/>
            <person name="Zwiers L.-H."/>
            <person name="Turgeon B."/>
            <person name="Goodwin S."/>
            <person name="Spatafora J."/>
            <person name="Crous P."/>
            <person name="Grigoriev I."/>
        </authorList>
    </citation>
    <scope>NUCLEOTIDE SEQUENCE</scope>
    <source>
        <strain evidence="6">CBS 113389</strain>
    </source>
</reference>
<dbReference type="Gene3D" id="3.30.40.10">
    <property type="entry name" value="Zinc/RING finger domain, C3HC4 (zinc finger)"/>
    <property type="match status" value="1"/>
</dbReference>
<evidence type="ECO:0000256" key="4">
    <source>
        <dbReference type="SAM" id="MobiDB-lite"/>
    </source>
</evidence>
<keyword evidence="7" id="KW-1185">Reference proteome</keyword>
<gene>
    <name evidence="6" type="ORF">BDY17DRAFT_100982</name>
</gene>
<evidence type="ECO:0000256" key="1">
    <source>
        <dbReference type="ARBA" id="ARBA00022723"/>
    </source>
</evidence>
<evidence type="ECO:0000256" key="3">
    <source>
        <dbReference type="ARBA" id="ARBA00022833"/>
    </source>
</evidence>
<accession>A0A6A6PZ94</accession>
<feature type="compositionally biased region" description="Basic and acidic residues" evidence="4">
    <location>
        <begin position="282"/>
        <end position="294"/>
    </location>
</feature>
<name>A0A6A6PZ94_9PEZI</name>
<evidence type="ECO:0000259" key="5">
    <source>
        <dbReference type="Pfam" id="PF00097"/>
    </source>
</evidence>
<feature type="domain" description="Zinc finger C3HC4 RING-type" evidence="5">
    <location>
        <begin position="85"/>
        <end position="116"/>
    </location>
</feature>
<dbReference type="InterPro" id="IPR018957">
    <property type="entry name" value="Znf_C3HC4_RING-type"/>
</dbReference>
<feature type="compositionally biased region" description="Low complexity" evidence="4">
    <location>
        <begin position="208"/>
        <end position="224"/>
    </location>
</feature>
<dbReference type="Pfam" id="PF00097">
    <property type="entry name" value="zf-C3HC4"/>
    <property type="match status" value="1"/>
</dbReference>
<feature type="compositionally biased region" description="Pro residues" evidence="4">
    <location>
        <begin position="230"/>
        <end position="240"/>
    </location>
</feature>
<organism evidence="6 7">
    <name type="scientific">Neohortaea acidophila</name>
    <dbReference type="NCBI Taxonomy" id="245834"/>
    <lineage>
        <taxon>Eukaryota</taxon>
        <taxon>Fungi</taxon>
        <taxon>Dikarya</taxon>
        <taxon>Ascomycota</taxon>
        <taxon>Pezizomycotina</taxon>
        <taxon>Dothideomycetes</taxon>
        <taxon>Dothideomycetidae</taxon>
        <taxon>Mycosphaerellales</taxon>
        <taxon>Teratosphaeriaceae</taxon>
        <taxon>Neohortaea</taxon>
    </lineage>
</organism>